<dbReference type="Pfam" id="PF13231">
    <property type="entry name" value="PMT_2"/>
    <property type="match status" value="1"/>
</dbReference>
<evidence type="ECO:0000313" key="3">
    <source>
        <dbReference type="EMBL" id="OGE01187.1"/>
    </source>
</evidence>
<comment type="caution">
    <text evidence="3">The sequence shown here is derived from an EMBL/GenBank/DDBJ whole genome shotgun (WGS) entry which is preliminary data.</text>
</comment>
<gene>
    <name evidence="3" type="ORF">A2196_00555</name>
</gene>
<evidence type="ECO:0000259" key="2">
    <source>
        <dbReference type="Pfam" id="PF13231"/>
    </source>
</evidence>
<reference evidence="3 4" key="1">
    <citation type="journal article" date="2016" name="Nat. Commun.">
        <title>Thousands of microbial genomes shed light on interconnected biogeochemical processes in an aquifer system.</title>
        <authorList>
            <person name="Anantharaman K."/>
            <person name="Brown C.T."/>
            <person name="Hug L.A."/>
            <person name="Sharon I."/>
            <person name="Castelle C.J."/>
            <person name="Probst A.J."/>
            <person name="Thomas B.C."/>
            <person name="Singh A."/>
            <person name="Wilkins M.J."/>
            <person name="Karaoz U."/>
            <person name="Brodie E.L."/>
            <person name="Williams K.H."/>
            <person name="Hubbard S.S."/>
            <person name="Banfield J.F."/>
        </authorList>
    </citation>
    <scope>NUCLEOTIDE SEQUENCE [LARGE SCALE GENOMIC DNA]</scope>
</reference>
<name>A0A1F5HAK0_9BACT</name>
<feature type="transmembrane region" description="Helical" evidence="1">
    <location>
        <begin position="191"/>
        <end position="208"/>
    </location>
</feature>
<protein>
    <recommendedName>
        <fullName evidence="2">Glycosyltransferase RgtA/B/C/D-like domain-containing protein</fullName>
    </recommendedName>
</protein>
<dbReference type="AlphaFoldDB" id="A0A1F5HAK0"/>
<organism evidence="3 4">
    <name type="scientific">Candidatus Curtissbacteria bacterium RIFOXYA1_FULL_41_14</name>
    <dbReference type="NCBI Taxonomy" id="1797737"/>
    <lineage>
        <taxon>Bacteria</taxon>
        <taxon>Candidatus Curtissiibacteriota</taxon>
    </lineage>
</organism>
<feature type="transmembrane region" description="Helical" evidence="1">
    <location>
        <begin position="96"/>
        <end position="112"/>
    </location>
</feature>
<keyword evidence="1" id="KW-0472">Membrane</keyword>
<keyword evidence="1" id="KW-0812">Transmembrane</keyword>
<feature type="transmembrane region" description="Helical" evidence="1">
    <location>
        <begin position="72"/>
        <end position="89"/>
    </location>
</feature>
<keyword evidence="1" id="KW-1133">Transmembrane helix</keyword>
<feature type="transmembrane region" description="Helical" evidence="1">
    <location>
        <begin position="311"/>
        <end position="332"/>
    </location>
</feature>
<feature type="domain" description="Glycosyltransferase RgtA/B/C/D-like" evidence="2">
    <location>
        <begin position="49"/>
        <end position="205"/>
    </location>
</feature>
<sequence length="459" mass="54178">MLLLVPLLLLIHFVLLINTRFTLWPEMVVYPYLVNNGFMLYRDIINPYPPFLSYSLAIFAKIFGYQPLPYQILTWFLIIITDLLTFLLAQKIFTKSTAYFSLIFFIILSIPFGVNGLWFDLVQTPLVLLSVYFFYKFMNNPKSRKSLFFSVFSLTIAIFTKQQVIWLSLWFLAILIYKFGKKTKDIFIKNPYIFAPFICMFLTLIIFFRQQGLTDDFLYWIFIFPFFKASRMPWYLLLPTVHQILTILALFFLFTPILFNNRFKTTLIVLTGFVLVLFAYPRFDYFHLIPSLTVLSLTFPDNLKSLKKTKLAIRSIFTLSLIFLIVFTIRYLKNNWTQEVRFFEKDIAGAALTLSKNTNPGDSIYIQNGPDQILALSGRLPPKPWADEFPWYLEIPDLQKKVIDGIEKQNSKFIIFKPYDVGPRYELGVYRPREIADYLDANYKNLVQISDTLWFKVRK</sequence>
<dbReference type="Proteomes" id="UP000176751">
    <property type="component" value="Unassembled WGS sequence"/>
</dbReference>
<feature type="transmembrane region" description="Helical" evidence="1">
    <location>
        <begin position="240"/>
        <end position="259"/>
    </location>
</feature>
<feature type="transmembrane region" description="Helical" evidence="1">
    <location>
        <begin position="266"/>
        <end position="283"/>
    </location>
</feature>
<feature type="transmembrane region" description="Helical" evidence="1">
    <location>
        <begin position="147"/>
        <end position="179"/>
    </location>
</feature>
<evidence type="ECO:0000256" key="1">
    <source>
        <dbReference type="SAM" id="Phobius"/>
    </source>
</evidence>
<proteinExistence type="predicted"/>
<accession>A0A1F5HAK0</accession>
<dbReference type="EMBL" id="MFCA01000029">
    <property type="protein sequence ID" value="OGE01187.1"/>
    <property type="molecule type" value="Genomic_DNA"/>
</dbReference>
<dbReference type="STRING" id="1797737.A2196_00555"/>
<dbReference type="InterPro" id="IPR038731">
    <property type="entry name" value="RgtA/B/C-like"/>
</dbReference>
<evidence type="ECO:0000313" key="4">
    <source>
        <dbReference type="Proteomes" id="UP000176751"/>
    </source>
</evidence>